<evidence type="ECO:0000256" key="1">
    <source>
        <dbReference type="SAM" id="Phobius"/>
    </source>
</evidence>
<dbReference type="EMBL" id="CAJNNV010014557">
    <property type="protein sequence ID" value="CAE8602696.1"/>
    <property type="molecule type" value="Genomic_DNA"/>
</dbReference>
<name>A0A813EY12_POLGL</name>
<keyword evidence="1" id="KW-1133">Transmembrane helix</keyword>
<dbReference type="AlphaFoldDB" id="A0A813EY12"/>
<organism evidence="2 3">
    <name type="scientific">Polarella glacialis</name>
    <name type="common">Dinoflagellate</name>
    <dbReference type="NCBI Taxonomy" id="89957"/>
    <lineage>
        <taxon>Eukaryota</taxon>
        <taxon>Sar</taxon>
        <taxon>Alveolata</taxon>
        <taxon>Dinophyceae</taxon>
        <taxon>Suessiales</taxon>
        <taxon>Suessiaceae</taxon>
        <taxon>Polarella</taxon>
    </lineage>
</organism>
<gene>
    <name evidence="2" type="ORF">PGLA1383_LOCUS20934</name>
</gene>
<protein>
    <submittedName>
        <fullName evidence="2">Uncharacterized protein</fullName>
    </submittedName>
</protein>
<keyword evidence="3" id="KW-1185">Reference proteome</keyword>
<keyword evidence="1" id="KW-0472">Membrane</keyword>
<keyword evidence="1" id="KW-0812">Transmembrane</keyword>
<feature type="transmembrane region" description="Helical" evidence="1">
    <location>
        <begin position="226"/>
        <end position="256"/>
    </location>
</feature>
<dbReference type="Proteomes" id="UP000654075">
    <property type="component" value="Unassembled WGS sequence"/>
</dbReference>
<proteinExistence type="predicted"/>
<evidence type="ECO:0000313" key="3">
    <source>
        <dbReference type="Proteomes" id="UP000654075"/>
    </source>
</evidence>
<comment type="caution">
    <text evidence="2">The sequence shown here is derived from an EMBL/GenBank/DDBJ whole genome shotgun (WGS) entry which is preliminary data.</text>
</comment>
<evidence type="ECO:0000313" key="2">
    <source>
        <dbReference type="EMBL" id="CAE8602696.1"/>
    </source>
</evidence>
<sequence length="268" mass="29142">MQQFVEQLGVRRNASEIAVPDGNDKPRKVRAQQDKITRLAVATAKLSLGSATRSRHHDACLMHTIIVPSQHSVVVAMESGREYNAACLRSKGTKMSASPHLFAWSSAVMAAIALPGITPTDKSVLEQHAASMSSSEQLAEHVFVARCSPAYLQGTHKLSFSVSEPLKPVLESMFRLLSLDGGCVKHGTPPCSSHERTVARLLQELGEWAPPAANTESSLVCCLSCLLLLFLLSLSLLLLLLFVVVLFVALLLAAAFRHRRFLRALRAL</sequence>
<accession>A0A813EY12</accession>
<reference evidence="2" key="1">
    <citation type="submission" date="2021-02" db="EMBL/GenBank/DDBJ databases">
        <authorList>
            <person name="Dougan E. K."/>
            <person name="Rhodes N."/>
            <person name="Thang M."/>
            <person name="Chan C."/>
        </authorList>
    </citation>
    <scope>NUCLEOTIDE SEQUENCE</scope>
</reference>